<dbReference type="EMBL" id="DUZY01000004">
    <property type="protein sequence ID" value="DAD34111.1"/>
    <property type="molecule type" value="Genomic_DNA"/>
</dbReference>
<organism evidence="1 2">
    <name type="scientific">Nelumbo nucifera</name>
    <name type="common">Sacred lotus</name>
    <dbReference type="NCBI Taxonomy" id="4432"/>
    <lineage>
        <taxon>Eukaryota</taxon>
        <taxon>Viridiplantae</taxon>
        <taxon>Streptophyta</taxon>
        <taxon>Embryophyta</taxon>
        <taxon>Tracheophyta</taxon>
        <taxon>Spermatophyta</taxon>
        <taxon>Magnoliopsida</taxon>
        <taxon>Proteales</taxon>
        <taxon>Nelumbonaceae</taxon>
        <taxon>Nelumbo</taxon>
    </lineage>
</organism>
<name>A0A822YRC6_NELNU</name>
<protein>
    <submittedName>
        <fullName evidence="1">Uncharacterized protein</fullName>
    </submittedName>
</protein>
<comment type="caution">
    <text evidence="1">The sequence shown here is derived from an EMBL/GenBank/DDBJ whole genome shotgun (WGS) entry which is preliminary data.</text>
</comment>
<accession>A0A822YRC6</accession>
<gene>
    <name evidence="1" type="ORF">HUJ06_004751</name>
</gene>
<evidence type="ECO:0000313" key="2">
    <source>
        <dbReference type="Proteomes" id="UP000607653"/>
    </source>
</evidence>
<reference evidence="1 2" key="1">
    <citation type="journal article" date="2020" name="Mol. Biol. Evol.">
        <title>Distinct Expression and Methylation Patterns for Genes with Different Fates following a Single Whole-Genome Duplication in Flowering Plants.</title>
        <authorList>
            <person name="Shi T."/>
            <person name="Rahmani R.S."/>
            <person name="Gugger P.F."/>
            <person name="Wang M."/>
            <person name="Li H."/>
            <person name="Zhang Y."/>
            <person name="Li Z."/>
            <person name="Wang Q."/>
            <person name="Van de Peer Y."/>
            <person name="Marchal K."/>
            <person name="Chen J."/>
        </authorList>
    </citation>
    <scope>NUCLEOTIDE SEQUENCE [LARGE SCALE GENOMIC DNA]</scope>
    <source>
        <tissue evidence="1">Leaf</tissue>
    </source>
</reference>
<proteinExistence type="predicted"/>
<keyword evidence="2" id="KW-1185">Reference proteome</keyword>
<sequence length="139" mass="15999">MILPILYPRGTPYTQWHRDNTSLPLGQWKRVADFIDAEHNCWKEEELRNVFGEESLQSRYVYKLPKVVVNSEDLLVWSKDPHGFLTTTASYRALRLTEAQSSGVAPAFGSVSWKKIGDSRILRLEFIYFFGGALIMSSR</sequence>
<dbReference type="AlphaFoldDB" id="A0A822YRC6"/>
<dbReference type="Proteomes" id="UP000607653">
    <property type="component" value="Unassembled WGS sequence"/>
</dbReference>
<evidence type="ECO:0000313" key="1">
    <source>
        <dbReference type="EMBL" id="DAD34111.1"/>
    </source>
</evidence>